<reference evidence="1" key="1">
    <citation type="submission" date="2021-02" db="EMBL/GenBank/DDBJ databases">
        <title>The CRISPR/cas machinery reduction and long-range gene transfer in the hot spring cyanobacterium Synechococcus.</title>
        <authorList>
            <person name="Dvorak P."/>
            <person name="Jahodarova E."/>
            <person name="Hasler P."/>
            <person name="Poulickova A."/>
        </authorList>
    </citation>
    <scope>NUCLEOTIDE SEQUENCE</scope>
    <source>
        <strain evidence="1">Rupite</strain>
    </source>
</reference>
<proteinExistence type="predicted"/>
<protein>
    <submittedName>
        <fullName evidence="1">Uncharacterized protein</fullName>
    </submittedName>
</protein>
<dbReference type="RefSeq" id="WP_244352729.1">
    <property type="nucleotide sequence ID" value="NZ_JAFIRA010000056.1"/>
</dbReference>
<evidence type="ECO:0000313" key="1">
    <source>
        <dbReference type="EMBL" id="MCJ2544299.1"/>
    </source>
</evidence>
<accession>A0ABT0CET8</accession>
<dbReference type="Proteomes" id="UP000830835">
    <property type="component" value="Unassembled WGS sequence"/>
</dbReference>
<evidence type="ECO:0000313" key="2">
    <source>
        <dbReference type="Proteomes" id="UP000830835"/>
    </source>
</evidence>
<gene>
    <name evidence="1" type="ORF">JX360_15530</name>
</gene>
<sequence length="180" mass="20104">MKNNELQDSQIKSAEAFLPSIKELVQKLISGDIEGFSEIGGIGIEEASNTYSSMLRFQKRVLEECFPDIEWKKPHAFTMPPDEAIIEAVHESATGDLFEELDHVYSLYCQKQISQGLKPKPMSELDPNGFIPTFEIVVGLLGYVPNNTSWGVALDMWCGDYHTDLTLTFDAIVKDGALID</sequence>
<dbReference type="EMBL" id="JAFIRA010000056">
    <property type="protein sequence ID" value="MCJ2544299.1"/>
    <property type="molecule type" value="Genomic_DNA"/>
</dbReference>
<organism evidence="1 2">
    <name type="scientific">Thermostichus vulcanus str. 'Rupite'</name>
    <dbReference type="NCBI Taxonomy" id="2813851"/>
    <lineage>
        <taxon>Bacteria</taxon>
        <taxon>Bacillati</taxon>
        <taxon>Cyanobacteriota</taxon>
        <taxon>Cyanophyceae</taxon>
        <taxon>Thermostichales</taxon>
        <taxon>Thermostichaceae</taxon>
        <taxon>Thermostichus</taxon>
    </lineage>
</organism>
<name>A0ABT0CET8_THEVL</name>
<keyword evidence="2" id="KW-1185">Reference proteome</keyword>
<comment type="caution">
    <text evidence="1">The sequence shown here is derived from an EMBL/GenBank/DDBJ whole genome shotgun (WGS) entry which is preliminary data.</text>
</comment>